<organism evidence="9 10">
    <name type="scientific">Oligosphaera ethanolica</name>
    <dbReference type="NCBI Taxonomy" id="760260"/>
    <lineage>
        <taxon>Bacteria</taxon>
        <taxon>Pseudomonadati</taxon>
        <taxon>Lentisphaerota</taxon>
        <taxon>Oligosphaeria</taxon>
        <taxon>Oligosphaerales</taxon>
        <taxon>Oligosphaeraceae</taxon>
        <taxon>Oligosphaera</taxon>
    </lineage>
</organism>
<evidence type="ECO:0000256" key="6">
    <source>
        <dbReference type="SAM" id="Phobius"/>
    </source>
</evidence>
<name>A0AAE4AMK4_9BACT</name>
<feature type="transmembrane region" description="Helical" evidence="6">
    <location>
        <begin position="230"/>
        <end position="249"/>
    </location>
</feature>
<evidence type="ECO:0000313" key="9">
    <source>
        <dbReference type="EMBL" id="MDQ0287953.1"/>
    </source>
</evidence>
<keyword evidence="10" id="KW-1185">Reference proteome</keyword>
<keyword evidence="3" id="KW-0201">Cytochrome c-type biogenesis</keyword>
<comment type="subcellular location">
    <subcellularLocation>
        <location evidence="1">Membrane</location>
        <topology evidence="1">Multi-pass membrane protein</topology>
    </subcellularLocation>
</comment>
<evidence type="ECO:0000256" key="3">
    <source>
        <dbReference type="ARBA" id="ARBA00022748"/>
    </source>
</evidence>
<dbReference type="Pfam" id="PF02683">
    <property type="entry name" value="DsbD_TM"/>
    <property type="match status" value="1"/>
</dbReference>
<dbReference type="InterPro" id="IPR036929">
    <property type="entry name" value="DsbDN_sf"/>
</dbReference>
<dbReference type="PANTHER" id="PTHR32234:SF0">
    <property type="entry name" value="THIOL:DISULFIDE INTERCHANGE PROTEIN DSBD"/>
    <property type="match status" value="1"/>
</dbReference>
<reference evidence="9" key="1">
    <citation type="submission" date="2023-07" db="EMBL/GenBank/DDBJ databases">
        <title>Genomic Encyclopedia of Type Strains, Phase IV (KMG-IV): sequencing the most valuable type-strain genomes for metagenomic binning, comparative biology and taxonomic classification.</title>
        <authorList>
            <person name="Goeker M."/>
        </authorList>
    </citation>
    <scope>NUCLEOTIDE SEQUENCE</scope>
    <source>
        <strain evidence="9">DSM 24202</strain>
    </source>
</reference>
<dbReference type="SUPFAM" id="SSF52833">
    <property type="entry name" value="Thioredoxin-like"/>
    <property type="match status" value="1"/>
</dbReference>
<comment type="caution">
    <text evidence="9">The sequence shown here is derived from an EMBL/GenBank/DDBJ whole genome shotgun (WGS) entry which is preliminary data.</text>
</comment>
<dbReference type="Proteomes" id="UP001238163">
    <property type="component" value="Unassembled WGS sequence"/>
</dbReference>
<feature type="domain" description="Cytochrome C biogenesis protein transmembrane" evidence="7">
    <location>
        <begin position="213"/>
        <end position="421"/>
    </location>
</feature>
<dbReference type="InterPro" id="IPR028250">
    <property type="entry name" value="DsbDN"/>
</dbReference>
<dbReference type="Pfam" id="PF13899">
    <property type="entry name" value="Thioredoxin_7"/>
    <property type="match status" value="1"/>
</dbReference>
<protein>
    <submittedName>
        <fullName evidence="9">Thiol:disulfide interchange protein</fullName>
    </submittedName>
</protein>
<feature type="transmembrane region" description="Helical" evidence="6">
    <location>
        <begin position="333"/>
        <end position="359"/>
    </location>
</feature>
<dbReference type="AlphaFoldDB" id="A0AAE4AMK4"/>
<keyword evidence="5 6" id="KW-0472">Membrane</keyword>
<dbReference type="InterPro" id="IPR036249">
    <property type="entry name" value="Thioredoxin-like_sf"/>
</dbReference>
<accession>A0AAE4AMK4</accession>
<feature type="transmembrane region" description="Helical" evidence="6">
    <location>
        <begin position="206"/>
        <end position="223"/>
    </location>
</feature>
<feature type="transmembrane region" description="Helical" evidence="6">
    <location>
        <begin position="371"/>
        <end position="390"/>
    </location>
</feature>
<dbReference type="EMBL" id="JAUSVL010000001">
    <property type="protein sequence ID" value="MDQ0287953.1"/>
    <property type="molecule type" value="Genomic_DNA"/>
</dbReference>
<dbReference type="Pfam" id="PF11412">
    <property type="entry name" value="DsbD_N"/>
    <property type="match status" value="1"/>
</dbReference>
<dbReference type="Gene3D" id="3.40.30.10">
    <property type="entry name" value="Glutaredoxin"/>
    <property type="match status" value="1"/>
</dbReference>
<gene>
    <name evidence="9" type="ORF">J3R75_000060</name>
</gene>
<evidence type="ECO:0000313" key="10">
    <source>
        <dbReference type="Proteomes" id="UP001238163"/>
    </source>
</evidence>
<sequence>MLKKKRLIYLLSGLLLWCGLSGVWGQTAPAKAFGVTAALLRDGGSQAMLELQFTIAADAYLYEDAMDLTLPEGLAAKLVAGPEPVVKEGEESRVFLQSFSQRYSLTGAVPEPLGLSVHYQGCSKGVCFMPETVAFALTFAGASARVEAKPTELPADDRVLAWQRQAEGFAVLGTATGYMDKDAFLGWLRQAESGEAAEEQLLDRVLARYGLLVAALLIIPLGFMLNLTPCVLPMIPINLAIIGAGAAAGDKKSRGFMLGGMYGLGMTIVYGAIGVVAVLTGARFGAINSSPWFNFGVAVIFAVLALSMFDVFVVDFSRWRAGRFGDVEGGRAFGAFLLGALAALLAGACVAPVLIWVLLLAADLFARGNWVGLFLPFLLGIGMALPWPILGAGMGKMPKPGAWMEHVKHVFGVLIIGAALYYGWLGVALLRTGAGAGDAVQTSASAPAGWLSDLPAAMTVAEMENKLLFLDFWGVSCKSCAAMKRTTFKEPEVIAHMGDWVKVAVQADDMNDPLLQAILKRYEVIGLPTYVLMRRE</sequence>
<proteinExistence type="predicted"/>
<feature type="transmembrane region" description="Helical" evidence="6">
    <location>
        <begin position="261"/>
        <end position="280"/>
    </location>
</feature>
<evidence type="ECO:0000256" key="2">
    <source>
        <dbReference type="ARBA" id="ARBA00022692"/>
    </source>
</evidence>
<dbReference type="GO" id="GO:0045454">
    <property type="term" value="P:cell redox homeostasis"/>
    <property type="evidence" value="ECO:0007669"/>
    <property type="project" value="TreeGrafter"/>
</dbReference>
<feature type="domain" description="Thiol:disulfide interchange protein DsbD N-terminal" evidence="8">
    <location>
        <begin position="44"/>
        <end position="136"/>
    </location>
</feature>
<keyword evidence="4 6" id="KW-1133">Transmembrane helix</keyword>
<dbReference type="GO" id="GO:0016020">
    <property type="term" value="C:membrane"/>
    <property type="evidence" value="ECO:0007669"/>
    <property type="project" value="UniProtKB-SubCell"/>
</dbReference>
<evidence type="ECO:0000256" key="1">
    <source>
        <dbReference type="ARBA" id="ARBA00004141"/>
    </source>
</evidence>
<feature type="transmembrane region" description="Helical" evidence="6">
    <location>
        <begin position="410"/>
        <end position="430"/>
    </location>
</feature>
<dbReference type="GO" id="GO:0017004">
    <property type="term" value="P:cytochrome complex assembly"/>
    <property type="evidence" value="ECO:0007669"/>
    <property type="project" value="UniProtKB-KW"/>
</dbReference>
<dbReference type="InterPro" id="IPR003834">
    <property type="entry name" value="Cyt_c_assmbl_TM_dom"/>
</dbReference>
<evidence type="ECO:0000259" key="7">
    <source>
        <dbReference type="Pfam" id="PF02683"/>
    </source>
</evidence>
<dbReference type="GO" id="GO:0015035">
    <property type="term" value="F:protein-disulfide reductase activity"/>
    <property type="evidence" value="ECO:0007669"/>
    <property type="project" value="TreeGrafter"/>
</dbReference>
<dbReference type="Gene3D" id="2.60.40.1250">
    <property type="entry name" value="Thiol:disulfide interchange protein DsbD, N-terminal domain"/>
    <property type="match status" value="1"/>
</dbReference>
<evidence type="ECO:0000259" key="8">
    <source>
        <dbReference type="Pfam" id="PF11412"/>
    </source>
</evidence>
<dbReference type="PANTHER" id="PTHR32234">
    <property type="entry name" value="THIOL:DISULFIDE INTERCHANGE PROTEIN DSBD"/>
    <property type="match status" value="1"/>
</dbReference>
<keyword evidence="2 6" id="KW-0812">Transmembrane</keyword>
<evidence type="ECO:0000256" key="5">
    <source>
        <dbReference type="ARBA" id="ARBA00023136"/>
    </source>
</evidence>
<dbReference type="RefSeq" id="WP_307259116.1">
    <property type="nucleotide sequence ID" value="NZ_JAUSVL010000001.1"/>
</dbReference>
<evidence type="ECO:0000256" key="4">
    <source>
        <dbReference type="ARBA" id="ARBA00022989"/>
    </source>
</evidence>
<dbReference type="SUPFAM" id="SSF74863">
    <property type="entry name" value="Thiol:disulfide interchange protein DsbD, N-terminal domain (DsbD-alpha)"/>
    <property type="match status" value="1"/>
</dbReference>
<feature type="transmembrane region" description="Helical" evidence="6">
    <location>
        <begin position="292"/>
        <end position="313"/>
    </location>
</feature>